<dbReference type="EMBL" id="LHPG02000010">
    <property type="protein sequence ID" value="PRW51167.1"/>
    <property type="molecule type" value="Genomic_DNA"/>
</dbReference>
<dbReference type="AlphaFoldDB" id="A0A2P6TPA2"/>
<dbReference type="InterPro" id="IPR050333">
    <property type="entry name" value="SLRP"/>
</dbReference>
<organism evidence="4 5">
    <name type="scientific">Chlorella sorokiniana</name>
    <name type="common">Freshwater green alga</name>
    <dbReference type="NCBI Taxonomy" id="3076"/>
    <lineage>
        <taxon>Eukaryota</taxon>
        <taxon>Viridiplantae</taxon>
        <taxon>Chlorophyta</taxon>
        <taxon>core chlorophytes</taxon>
        <taxon>Trebouxiophyceae</taxon>
        <taxon>Chlorellales</taxon>
        <taxon>Chlorellaceae</taxon>
        <taxon>Chlorella clade</taxon>
        <taxon>Chlorella</taxon>
    </lineage>
</organism>
<proteinExistence type="predicted"/>
<dbReference type="CDD" id="cd09917">
    <property type="entry name" value="F-box_SF"/>
    <property type="match status" value="1"/>
</dbReference>
<keyword evidence="2" id="KW-0433">Leucine-rich repeat</keyword>
<protein>
    <submittedName>
        <fullName evidence="4">Leucine rich repeat</fullName>
    </submittedName>
</protein>
<dbReference type="PANTHER" id="PTHR45712:SF22">
    <property type="entry name" value="INSULIN-LIKE GROWTH FACTOR-BINDING PROTEIN COMPLEX ACID LABILE SUBUNIT"/>
    <property type="match status" value="1"/>
</dbReference>
<dbReference type="SUPFAM" id="SSF81383">
    <property type="entry name" value="F-box domain"/>
    <property type="match status" value="1"/>
</dbReference>
<keyword evidence="5" id="KW-1185">Reference proteome</keyword>
<dbReference type="InterPro" id="IPR032675">
    <property type="entry name" value="LRR_dom_sf"/>
</dbReference>
<evidence type="ECO:0000256" key="2">
    <source>
        <dbReference type="ARBA" id="ARBA00022614"/>
    </source>
</evidence>
<sequence>MGSPSKAKKKPAPVFHELSADLLERIALLLNPRDRYKLNLVCRAWREGLVAARAVWECVAIDPRKKASTNRRVRFNKHLPTAEALGAYFATYGRHCRTLHLGHLDAASEQEGCIGEDGLAALLQQVAPRLQQLVFNQCRIQSLLLQHAPVMRSLAQLTSLHIMLPLDQRGLSLGAPETAFVSCLTRLEDLALASPWREEGEHFLPASLPPSLRSLQLARLGGERGVYRGAGDVYALTVASSLAGLSALQHLVLSDCLLMEQEPLGEIPDQLRMPPALFLLPSITSLTLNDVGLGRLPPLPAQPAQLQGLYPLPRELRQLAPSLRELALLQHCCAPEELAVLSEMSCLTALSLTARLRPAAVPDALSTLTGLRQLKISHGLSQVPPAIVGLSALTLLDLSYNALHSLRPGAYLKRLVAVNLRANQFTRFPTQLKVARHTAQELHLPQNDAMEISERDVEQLLSFECLKQLTIFGASEERSTQRCLAALQKAMPWLLLDV</sequence>
<evidence type="ECO:0000256" key="3">
    <source>
        <dbReference type="ARBA" id="ARBA00022737"/>
    </source>
</evidence>
<reference evidence="4 5" key="1">
    <citation type="journal article" date="2018" name="Plant J.">
        <title>Genome sequences of Chlorella sorokiniana UTEX 1602 and Micractinium conductrix SAG 241.80: implications to maltose excretion by a green alga.</title>
        <authorList>
            <person name="Arriola M.B."/>
            <person name="Velmurugan N."/>
            <person name="Zhang Y."/>
            <person name="Plunkett M.H."/>
            <person name="Hondzo H."/>
            <person name="Barney B.M."/>
        </authorList>
    </citation>
    <scope>NUCLEOTIDE SEQUENCE [LARGE SCALE GENOMIC DNA]</scope>
    <source>
        <strain evidence="5">UTEX 1602</strain>
    </source>
</reference>
<dbReference type="Gene3D" id="3.80.10.10">
    <property type="entry name" value="Ribonuclease Inhibitor"/>
    <property type="match status" value="2"/>
</dbReference>
<dbReference type="Proteomes" id="UP000239899">
    <property type="component" value="Unassembled WGS sequence"/>
</dbReference>
<evidence type="ECO:0000313" key="5">
    <source>
        <dbReference type="Proteomes" id="UP000239899"/>
    </source>
</evidence>
<dbReference type="STRING" id="3076.A0A2P6TPA2"/>
<dbReference type="GO" id="GO:0005615">
    <property type="term" value="C:extracellular space"/>
    <property type="evidence" value="ECO:0007669"/>
    <property type="project" value="TreeGrafter"/>
</dbReference>
<dbReference type="SUPFAM" id="SSF52047">
    <property type="entry name" value="RNI-like"/>
    <property type="match status" value="1"/>
</dbReference>
<comment type="subcellular location">
    <subcellularLocation>
        <location evidence="1">Cytoplasm</location>
        <location evidence="1">Cytoskeleton</location>
        <location evidence="1">Cilium axoneme</location>
    </subcellularLocation>
</comment>
<dbReference type="OrthoDB" id="676979at2759"/>
<evidence type="ECO:0000256" key="1">
    <source>
        <dbReference type="ARBA" id="ARBA00004430"/>
    </source>
</evidence>
<dbReference type="GO" id="GO:0005930">
    <property type="term" value="C:axoneme"/>
    <property type="evidence" value="ECO:0007669"/>
    <property type="project" value="UniProtKB-SubCell"/>
</dbReference>
<name>A0A2P6TPA2_CHLSO</name>
<dbReference type="PANTHER" id="PTHR45712">
    <property type="entry name" value="AGAP008170-PA"/>
    <property type="match status" value="1"/>
</dbReference>
<dbReference type="InterPro" id="IPR001611">
    <property type="entry name" value="Leu-rich_rpt"/>
</dbReference>
<evidence type="ECO:0000313" key="4">
    <source>
        <dbReference type="EMBL" id="PRW51167.1"/>
    </source>
</evidence>
<accession>A0A2P6TPA2</accession>
<dbReference type="InterPro" id="IPR036047">
    <property type="entry name" value="F-box-like_dom_sf"/>
</dbReference>
<dbReference type="PROSITE" id="PS51450">
    <property type="entry name" value="LRR"/>
    <property type="match status" value="1"/>
</dbReference>
<gene>
    <name evidence="4" type="ORF">C2E21_5354</name>
</gene>
<keyword evidence="3" id="KW-0677">Repeat</keyword>
<comment type="caution">
    <text evidence="4">The sequence shown here is derived from an EMBL/GenBank/DDBJ whole genome shotgun (WGS) entry which is preliminary data.</text>
</comment>